<organism evidence="2 3">
    <name type="scientific">Brachybacterium muris UCD-AY4</name>
    <dbReference type="NCBI Taxonomy" id="1249481"/>
    <lineage>
        <taxon>Bacteria</taxon>
        <taxon>Bacillati</taxon>
        <taxon>Actinomycetota</taxon>
        <taxon>Actinomycetes</taxon>
        <taxon>Micrococcales</taxon>
        <taxon>Dermabacteraceae</taxon>
        <taxon>Brachybacterium</taxon>
    </lineage>
</organism>
<comment type="caution">
    <text evidence="2">The sequence shown here is derived from an EMBL/GenBank/DDBJ whole genome shotgun (WGS) entry which is preliminary data.</text>
</comment>
<keyword evidence="1" id="KW-0812">Transmembrane</keyword>
<reference evidence="2 3" key="1">
    <citation type="journal article" date="2013" name="Genome Announc.">
        <title>Draft genome sequence of an Actinobacterium, Brachybacterium muris strain UCD-AY4.</title>
        <authorList>
            <person name="Lo J.R."/>
            <person name="Lang J.M."/>
            <person name="Darling A.E."/>
            <person name="Eisen J.A."/>
            <person name="Coil D.A."/>
        </authorList>
    </citation>
    <scope>NUCLEOTIDE SEQUENCE [LARGE SCALE GENOMIC DNA]</scope>
    <source>
        <strain evidence="2 3">UCD-AY4</strain>
    </source>
</reference>
<gene>
    <name evidence="2" type="ORF">D641_0109265</name>
</gene>
<feature type="transmembrane region" description="Helical" evidence="1">
    <location>
        <begin position="63"/>
        <end position="84"/>
    </location>
</feature>
<proteinExistence type="predicted"/>
<evidence type="ECO:0000313" key="3">
    <source>
        <dbReference type="Proteomes" id="UP000019754"/>
    </source>
</evidence>
<sequence>MNLIREFAPLVLPIIFGIMILAATYRLWRYHHHPRRVLSEGISCGTLIGIMGLVGLVDSSLWWAVWLLALALLSGIAVATWRASSTNPPAEPTKMQARLLGRPKVAGLIGEGVFYALLLALALLGG</sequence>
<evidence type="ECO:0000256" key="1">
    <source>
        <dbReference type="SAM" id="Phobius"/>
    </source>
</evidence>
<dbReference type="RefSeq" id="WP_017823380.1">
    <property type="nucleotide sequence ID" value="NZ_AORC01000010.1"/>
</dbReference>
<dbReference type="EMBL" id="AORC01000010">
    <property type="protein sequence ID" value="EYT49200.1"/>
    <property type="molecule type" value="Genomic_DNA"/>
</dbReference>
<evidence type="ECO:0000313" key="2">
    <source>
        <dbReference type="EMBL" id="EYT49200.1"/>
    </source>
</evidence>
<feature type="transmembrane region" description="Helical" evidence="1">
    <location>
        <begin position="6"/>
        <end position="25"/>
    </location>
</feature>
<dbReference type="HOGENOM" id="CLU_1977321_0_0_11"/>
<feature type="transmembrane region" description="Helical" evidence="1">
    <location>
        <begin position="105"/>
        <end position="124"/>
    </location>
</feature>
<dbReference type="OrthoDB" id="9944419at2"/>
<name>A0A022KTJ7_9MICO</name>
<dbReference type="Proteomes" id="UP000019754">
    <property type="component" value="Unassembled WGS sequence"/>
</dbReference>
<dbReference type="AlphaFoldDB" id="A0A022KTJ7"/>
<keyword evidence="1" id="KW-1133">Transmembrane helix</keyword>
<protein>
    <submittedName>
        <fullName evidence="2">Uncharacterized protein</fullName>
    </submittedName>
</protein>
<keyword evidence="1" id="KW-0472">Membrane</keyword>
<keyword evidence="3" id="KW-1185">Reference proteome</keyword>
<accession>A0A022KTJ7</accession>